<feature type="transmembrane region" description="Helical" evidence="9">
    <location>
        <begin position="9"/>
        <end position="33"/>
    </location>
</feature>
<feature type="binding site" evidence="8">
    <location>
        <position position="509"/>
    </location>
    <ligand>
        <name>Mn(2+)</name>
        <dbReference type="ChEBI" id="CHEBI:29035"/>
    </ligand>
</feature>
<feature type="active site" evidence="6">
    <location>
        <position position="326"/>
    </location>
</feature>
<evidence type="ECO:0000256" key="2">
    <source>
        <dbReference type="ARBA" id="ARBA00022475"/>
    </source>
</evidence>
<evidence type="ECO:0000256" key="8">
    <source>
        <dbReference type="PIRSR" id="PIRSR005091-3"/>
    </source>
</evidence>
<feature type="binding site" evidence="8">
    <location>
        <position position="510"/>
    </location>
    <ligand>
        <name>Mn(2+)</name>
        <dbReference type="ChEBI" id="CHEBI:29035"/>
    </ligand>
</feature>
<evidence type="ECO:0000256" key="6">
    <source>
        <dbReference type="PIRSR" id="PIRSR005091-1"/>
    </source>
</evidence>
<dbReference type="Gene3D" id="3.40.720.10">
    <property type="entry name" value="Alkaline Phosphatase, subunit A"/>
    <property type="match status" value="1"/>
</dbReference>
<proteinExistence type="predicted"/>
<sequence length="664" mass="74391">MLFSPRVRLILSLVAAFFLVFVVLRGAFFWFFLSGLELPSQELWHAFGIGVRFDLRLALLIVLPVAILSLLPGLLGLRRGQLARKLAVAWLALASAVACFVYIADFAHYSYLEERLNSSVLRFLTNRGDSLQMVWESYPVVWLTLLLLVTLAVGAWLGRKPIAAFARRPAPGRGWLGGTIAVALGIYLYALGIMGQTGTVPLRWSDAYFSNNLQVASLGLNPAIFFYDTYTTGTREHDDELLALRYQRVAEYLGVTNPDPETMTFARSVPGQAPQRPPNVVLIHLESMGANRMGLFGNPMEATPNLDRLGNEGLFFPNFMVPSSGTARTVFGLVTGIPDITWGGSTASRDPQIVNQYTLVNAFKDYERLYFIGGSAGWANIRGVLKNNIQDLELWEAGDYDAPNIDVWGISDRDLFKAAHQRLDQLDPDKPFIAFIQTAGNHRPFTIPDDDSDFEVINPPEDKVRQHGFLGNDQYNAVRLLDYNIGYYLNDLVANSHYADNTIFILYGDHNDRSEPSQHMGYSESLLLDKHHVPLIIYGPNVIGGHRVIERPASLVDIMPMALGLAGLPYENRTMGRDLLHIDGPSYAITFGGDRSHRPLIGLVGEDYHLSMYYDGDNARLYDLEDPRLEADVRADHPEVFQDRKELLEGLYQAGRYMLHHNRP</sequence>
<evidence type="ECO:0000256" key="4">
    <source>
        <dbReference type="ARBA" id="ARBA00022989"/>
    </source>
</evidence>
<protein>
    <submittedName>
        <fullName evidence="11">Sulfatase-like hydrolase/transferase</fullName>
    </submittedName>
</protein>
<feature type="transmembrane region" description="Helical" evidence="9">
    <location>
        <begin position="170"/>
        <end position="190"/>
    </location>
</feature>
<dbReference type="GO" id="GO:0016787">
    <property type="term" value="F:hydrolase activity"/>
    <property type="evidence" value="ECO:0007669"/>
    <property type="project" value="UniProtKB-KW"/>
</dbReference>
<feature type="transmembrane region" description="Helical" evidence="9">
    <location>
        <begin position="53"/>
        <end position="75"/>
    </location>
</feature>
<dbReference type="InterPro" id="IPR050448">
    <property type="entry name" value="OpgB/LTA_synthase_biosynth"/>
</dbReference>
<feature type="transmembrane region" description="Helical" evidence="9">
    <location>
        <begin position="140"/>
        <end position="158"/>
    </location>
</feature>
<dbReference type="GO" id="GO:0005886">
    <property type="term" value="C:plasma membrane"/>
    <property type="evidence" value="ECO:0007669"/>
    <property type="project" value="UniProtKB-SubCell"/>
</dbReference>
<reference evidence="11" key="1">
    <citation type="submission" date="2022-01" db="EMBL/GenBank/DDBJ databases">
        <authorList>
            <person name="Karlyshev A.V."/>
            <person name="Jaspars M."/>
        </authorList>
    </citation>
    <scope>NUCLEOTIDE SEQUENCE</scope>
    <source>
        <strain evidence="11">AGSA3-2</strain>
    </source>
</reference>
<evidence type="ECO:0000256" key="9">
    <source>
        <dbReference type="SAM" id="Phobius"/>
    </source>
</evidence>
<evidence type="ECO:0000313" key="11">
    <source>
        <dbReference type="EMBL" id="MCE7509751.1"/>
    </source>
</evidence>
<dbReference type="PANTHER" id="PTHR47371:SF3">
    <property type="entry name" value="PHOSPHOGLYCEROL TRANSFERASE I"/>
    <property type="match status" value="1"/>
</dbReference>
<dbReference type="InterPro" id="IPR000917">
    <property type="entry name" value="Sulfatase_N"/>
</dbReference>
<dbReference type="RefSeq" id="WP_055098792.1">
    <property type="nucleotide sequence ID" value="NZ_CP012331.1"/>
</dbReference>
<gene>
    <name evidence="11" type="ORF">LZG35_13985</name>
</gene>
<dbReference type="Proteomes" id="UP001107961">
    <property type="component" value="Unassembled WGS sequence"/>
</dbReference>
<feature type="binding site" evidence="7">
    <location>
        <position position="442"/>
    </location>
    <ligand>
        <name>substrate</name>
    </ligand>
</feature>
<feature type="binding site" evidence="8">
    <location>
        <position position="286"/>
    </location>
    <ligand>
        <name>Mn(2+)</name>
        <dbReference type="ChEBI" id="CHEBI:29035"/>
    </ligand>
</feature>
<keyword evidence="5 9" id="KW-0472">Membrane</keyword>
<dbReference type="SUPFAM" id="SSF53649">
    <property type="entry name" value="Alkaline phosphatase-like"/>
    <property type="match status" value="1"/>
</dbReference>
<accession>A0A9Q3W6N1</accession>
<dbReference type="PANTHER" id="PTHR47371">
    <property type="entry name" value="LIPOTEICHOIC ACID SYNTHASE"/>
    <property type="match status" value="1"/>
</dbReference>
<dbReference type="PIRSF" id="PIRSF005091">
    <property type="entry name" value="Mmb_sulf_HI1246"/>
    <property type="match status" value="1"/>
</dbReference>
<organism evidence="11 12">
    <name type="scientific">Alloalcanivorax xenomutans</name>
    <dbReference type="NCBI Taxonomy" id="1094342"/>
    <lineage>
        <taxon>Bacteria</taxon>
        <taxon>Pseudomonadati</taxon>
        <taxon>Pseudomonadota</taxon>
        <taxon>Gammaproteobacteria</taxon>
        <taxon>Oceanospirillales</taxon>
        <taxon>Alcanivoracaceae</taxon>
        <taxon>Alloalcanivorax</taxon>
    </lineage>
</organism>
<keyword evidence="11" id="KW-0378">Hydrolase</keyword>
<dbReference type="GO" id="GO:0046872">
    <property type="term" value="F:metal ion binding"/>
    <property type="evidence" value="ECO:0007669"/>
    <property type="project" value="UniProtKB-KW"/>
</dbReference>
<feature type="transmembrane region" description="Helical" evidence="9">
    <location>
        <begin position="87"/>
        <end position="111"/>
    </location>
</feature>
<comment type="caution">
    <text evidence="11">The sequence shown here is derived from an EMBL/GenBank/DDBJ whole genome shotgun (WGS) entry which is preliminary data.</text>
</comment>
<keyword evidence="4 9" id="KW-1133">Transmembrane helix</keyword>
<dbReference type="AlphaFoldDB" id="A0A9Q3W6N1"/>
<evidence type="ECO:0000256" key="5">
    <source>
        <dbReference type="ARBA" id="ARBA00023136"/>
    </source>
</evidence>
<dbReference type="InterPro" id="IPR017850">
    <property type="entry name" value="Alkaline_phosphatase_core_sf"/>
</dbReference>
<evidence type="ECO:0000256" key="1">
    <source>
        <dbReference type="ARBA" id="ARBA00004651"/>
    </source>
</evidence>
<dbReference type="EMBL" id="JAJVKT010000017">
    <property type="protein sequence ID" value="MCE7509751.1"/>
    <property type="molecule type" value="Genomic_DNA"/>
</dbReference>
<feature type="binding site" evidence="8">
    <location>
        <position position="326"/>
    </location>
    <ligand>
        <name>Mn(2+)</name>
        <dbReference type="ChEBI" id="CHEBI:29035"/>
    </ligand>
</feature>
<evidence type="ECO:0000256" key="3">
    <source>
        <dbReference type="ARBA" id="ARBA00022692"/>
    </source>
</evidence>
<evidence type="ECO:0000256" key="7">
    <source>
        <dbReference type="PIRSR" id="PIRSR005091-2"/>
    </source>
</evidence>
<keyword evidence="2" id="KW-1003">Cell membrane</keyword>
<keyword evidence="7" id="KW-0479">Metal-binding</keyword>
<dbReference type="InterPro" id="IPR012160">
    <property type="entry name" value="LtaS-like"/>
</dbReference>
<name>A0A9Q3W6N1_9GAMM</name>
<evidence type="ECO:0000313" key="12">
    <source>
        <dbReference type="Proteomes" id="UP001107961"/>
    </source>
</evidence>
<keyword evidence="12" id="KW-1185">Reference proteome</keyword>
<dbReference type="Pfam" id="PF00884">
    <property type="entry name" value="Sulfatase"/>
    <property type="match status" value="1"/>
</dbReference>
<keyword evidence="7" id="KW-0464">Manganese</keyword>
<dbReference type="CDD" id="cd16015">
    <property type="entry name" value="LTA_synthase"/>
    <property type="match status" value="1"/>
</dbReference>
<keyword evidence="3 9" id="KW-0812">Transmembrane</keyword>
<comment type="subcellular location">
    <subcellularLocation>
        <location evidence="1">Cell membrane</location>
        <topology evidence="1">Multi-pass membrane protein</topology>
    </subcellularLocation>
</comment>
<dbReference type="KEGG" id="axe:P40_16540"/>
<feature type="domain" description="Sulfatase N-terminal" evidence="10">
    <location>
        <begin position="278"/>
        <end position="567"/>
    </location>
</feature>
<evidence type="ECO:0000259" key="10">
    <source>
        <dbReference type="Pfam" id="PF00884"/>
    </source>
</evidence>